<gene>
    <name evidence="10" type="ORF">RM528_34760</name>
</gene>
<evidence type="ECO:0000256" key="8">
    <source>
        <dbReference type="PROSITE-ProRule" id="PRU00886"/>
    </source>
</evidence>
<reference evidence="11" key="1">
    <citation type="submission" date="2023-07" db="EMBL/GenBank/DDBJ databases">
        <title>30 novel species of actinomycetes from the DSMZ collection.</title>
        <authorList>
            <person name="Nouioui I."/>
        </authorList>
    </citation>
    <scope>NUCLEOTIDE SEQUENCE [LARGE SCALE GENOMIC DNA]</scope>
    <source>
        <strain evidence="11">DSM 41635</strain>
    </source>
</reference>
<dbReference type="Pfam" id="PF02540">
    <property type="entry name" value="NAD_synthase"/>
    <property type="match status" value="1"/>
</dbReference>
<keyword evidence="5 8" id="KW-0067">ATP-binding</keyword>
<evidence type="ECO:0000259" key="9">
    <source>
        <dbReference type="PROSITE" id="PS51553"/>
    </source>
</evidence>
<evidence type="ECO:0000256" key="7">
    <source>
        <dbReference type="ARBA" id="ARBA00031356"/>
    </source>
</evidence>
<dbReference type="EMBL" id="JAVRFB010000250">
    <property type="protein sequence ID" value="MDT0407003.1"/>
    <property type="molecule type" value="Genomic_DNA"/>
</dbReference>
<dbReference type="PROSITE" id="PS51553">
    <property type="entry name" value="GMPS_ATP_PPASE"/>
    <property type="match status" value="1"/>
</dbReference>
<dbReference type="InterPro" id="IPR014729">
    <property type="entry name" value="Rossmann-like_a/b/a_fold"/>
</dbReference>
<dbReference type="PANTHER" id="PTHR11922:SF2">
    <property type="entry name" value="GMP SYNTHASE [GLUTAMINE-HYDROLYZING]"/>
    <property type="match status" value="1"/>
</dbReference>
<comment type="caution">
    <text evidence="10">The sequence shown here is derived from an EMBL/GenBank/DDBJ whole genome shotgun (WGS) entry which is preliminary data.</text>
</comment>
<keyword evidence="2 8" id="KW-0547">Nucleotide-binding</keyword>
<feature type="non-terminal residue" evidence="10">
    <location>
        <position position="1"/>
    </location>
</feature>
<proteinExistence type="predicted"/>
<dbReference type="RefSeq" id="WP_311711698.1">
    <property type="nucleotide sequence ID" value="NZ_JAVRFB010000250.1"/>
</dbReference>
<evidence type="ECO:0000256" key="5">
    <source>
        <dbReference type="ARBA" id="ARBA00022840"/>
    </source>
</evidence>
<evidence type="ECO:0000313" key="10">
    <source>
        <dbReference type="EMBL" id="MDT0407003.1"/>
    </source>
</evidence>
<keyword evidence="4 8" id="KW-0658">Purine biosynthesis</keyword>
<dbReference type="InterPro" id="IPR022310">
    <property type="entry name" value="NAD/GMP_synthase"/>
</dbReference>
<sequence>ANIADQLIEAVREQIGDGQAICALSGGVDSAVAAALVQRAIGDRLTCVFVDHGLLRAGERAQVERDFVAATGAKLVTLDVADRFLEALSGVTNPEGKRKIIGREFIRAFERVVRDTLGASEGEIEFLVQGTLYPDVVESGGGTGTANIKSHHNVGG</sequence>
<dbReference type="Gene3D" id="3.40.50.620">
    <property type="entry name" value="HUPs"/>
    <property type="match status" value="1"/>
</dbReference>
<evidence type="ECO:0000256" key="4">
    <source>
        <dbReference type="ARBA" id="ARBA00022755"/>
    </source>
</evidence>
<accession>A0ABU2QRC4</accession>
<evidence type="ECO:0000256" key="1">
    <source>
        <dbReference type="ARBA" id="ARBA00022598"/>
    </source>
</evidence>
<organism evidence="10 11">
    <name type="scientific">Streptomyces edwardsiae</name>
    <dbReference type="NCBI Taxonomy" id="3075527"/>
    <lineage>
        <taxon>Bacteria</taxon>
        <taxon>Bacillati</taxon>
        <taxon>Actinomycetota</taxon>
        <taxon>Actinomycetes</taxon>
        <taxon>Kitasatosporales</taxon>
        <taxon>Streptomycetaceae</taxon>
        <taxon>Streptomyces</taxon>
    </lineage>
</organism>
<dbReference type="SUPFAM" id="SSF52402">
    <property type="entry name" value="Adenine nucleotide alpha hydrolases-like"/>
    <property type="match status" value="1"/>
</dbReference>
<feature type="domain" description="GMPS ATP-PPase" evidence="9">
    <location>
        <begin position="1"/>
        <end position="156"/>
    </location>
</feature>
<evidence type="ECO:0000256" key="6">
    <source>
        <dbReference type="ARBA" id="ARBA00022962"/>
    </source>
</evidence>
<feature type="binding site" evidence="8">
    <location>
        <begin position="25"/>
        <end position="31"/>
    </location>
    <ligand>
        <name>ATP</name>
        <dbReference type="ChEBI" id="CHEBI:30616"/>
    </ligand>
</feature>
<keyword evidence="1" id="KW-0436">Ligase</keyword>
<evidence type="ECO:0000256" key="3">
    <source>
        <dbReference type="ARBA" id="ARBA00022749"/>
    </source>
</evidence>
<evidence type="ECO:0000256" key="2">
    <source>
        <dbReference type="ARBA" id="ARBA00022741"/>
    </source>
</evidence>
<evidence type="ECO:0000313" key="11">
    <source>
        <dbReference type="Proteomes" id="UP001180503"/>
    </source>
</evidence>
<dbReference type="Proteomes" id="UP001180503">
    <property type="component" value="Unassembled WGS sequence"/>
</dbReference>
<feature type="non-terminal residue" evidence="10">
    <location>
        <position position="156"/>
    </location>
</feature>
<dbReference type="PANTHER" id="PTHR11922">
    <property type="entry name" value="GMP SYNTHASE-RELATED"/>
    <property type="match status" value="1"/>
</dbReference>
<protein>
    <recommendedName>
        <fullName evidence="7">Glutamine amidotransferase</fullName>
    </recommendedName>
</protein>
<keyword evidence="6" id="KW-0315">Glutamine amidotransferase</keyword>
<name>A0ABU2QRC4_9ACTN</name>
<dbReference type="InterPro" id="IPR025777">
    <property type="entry name" value="GMPS_ATP_PPase_dom"/>
</dbReference>
<keyword evidence="3 8" id="KW-0332">GMP biosynthesis</keyword>